<dbReference type="Proteomes" id="UP000233720">
    <property type="component" value="Unassembled WGS sequence"/>
</dbReference>
<proteinExistence type="predicted"/>
<dbReference type="EMBL" id="PHKV01000006">
    <property type="protein sequence ID" value="PKV11591.1"/>
    <property type="molecule type" value="Genomic_DNA"/>
</dbReference>
<dbReference type="OrthoDB" id="6000793at2"/>
<organism evidence="2 4">
    <name type="scientific">Xanthomonas prunicola</name>
    <dbReference type="NCBI Taxonomy" id="2053930"/>
    <lineage>
        <taxon>Bacteria</taxon>
        <taxon>Pseudomonadati</taxon>
        <taxon>Pseudomonadota</taxon>
        <taxon>Gammaproteobacteria</taxon>
        <taxon>Lysobacterales</taxon>
        <taxon>Lysobacteraceae</taxon>
        <taxon>Xanthomonas</taxon>
    </lineage>
</organism>
<accession>A0A2N3RGH9</accession>
<dbReference type="EMBL" id="PHKW01000007">
    <property type="protein sequence ID" value="PKV15660.1"/>
    <property type="molecule type" value="Genomic_DNA"/>
</dbReference>
<dbReference type="RefSeq" id="WP_101364321.1">
    <property type="nucleotide sequence ID" value="NZ_PHKV01000006.1"/>
</dbReference>
<protein>
    <submittedName>
        <fullName evidence="2">Uncharacterized protein</fullName>
    </submittedName>
</protein>
<feature type="compositionally biased region" description="Basic and acidic residues" evidence="1">
    <location>
        <begin position="16"/>
        <end position="30"/>
    </location>
</feature>
<evidence type="ECO:0000313" key="4">
    <source>
        <dbReference type="Proteomes" id="UP000233720"/>
    </source>
</evidence>
<name>A0A2N3RGH9_9XANT</name>
<keyword evidence="5" id="KW-1185">Reference proteome</keyword>
<evidence type="ECO:0000256" key="1">
    <source>
        <dbReference type="SAM" id="MobiDB-lite"/>
    </source>
</evidence>
<feature type="region of interest" description="Disordered" evidence="1">
    <location>
        <begin position="1"/>
        <end position="59"/>
    </location>
</feature>
<dbReference type="Proteomes" id="UP000233748">
    <property type="component" value="Unassembled WGS sequence"/>
</dbReference>
<gene>
    <name evidence="2" type="ORF">XpruCFBP8353_17440</name>
    <name evidence="3" type="ORF">XpruCFBP8354_18560</name>
</gene>
<reference evidence="4 5" key="1">
    <citation type="submission" date="2017-11" db="EMBL/GenBank/DDBJ databases">
        <title>Xanthomonas prunicola sp. nov., a novel pathogen that affects nectarine (Prunus persica var. nectarine) trees.</title>
        <authorList>
            <person name="Lopez M."/>
            <person name="Lopez-Soriano P."/>
            <person name="Garita-Cambronero J."/>
            <person name="Beltran C."/>
            <person name="Taghouti G."/>
            <person name="Portier P."/>
            <person name="Cubero J."/>
            <person name="Fischer-Le Saux M."/>
            <person name="Marco-Noales E."/>
        </authorList>
    </citation>
    <scope>NUCLEOTIDE SEQUENCE [LARGE SCALE GENOMIC DNA]</scope>
    <source>
        <strain evidence="2 4">CFBP8353</strain>
        <strain evidence="3 5">CFBP8354</strain>
    </source>
</reference>
<comment type="caution">
    <text evidence="2">The sequence shown here is derived from an EMBL/GenBank/DDBJ whole genome shotgun (WGS) entry which is preliminary data.</text>
</comment>
<dbReference type="AlphaFoldDB" id="A0A2N3RGH9"/>
<sequence>MSRDPLREQPTQPGEQHGKRDAEHYEDRGAGDAPGRLIPADDETPAKKPGTAPSTATDD</sequence>
<evidence type="ECO:0000313" key="5">
    <source>
        <dbReference type="Proteomes" id="UP000233748"/>
    </source>
</evidence>
<evidence type="ECO:0000313" key="3">
    <source>
        <dbReference type="EMBL" id="PKV15660.1"/>
    </source>
</evidence>
<evidence type="ECO:0000313" key="2">
    <source>
        <dbReference type="EMBL" id="PKV11591.1"/>
    </source>
</evidence>